<dbReference type="InterPro" id="IPR013786">
    <property type="entry name" value="AcylCoA_DH/ox_N"/>
</dbReference>
<dbReference type="PANTHER" id="PTHR47938">
    <property type="entry name" value="RESPIRATORY COMPLEX I CHAPERONE (CIA84), PUTATIVE (AFU_ORTHOLOGUE AFUA_2G06020)-RELATED"/>
    <property type="match status" value="1"/>
</dbReference>
<dbReference type="PANTHER" id="PTHR47938:SF35">
    <property type="entry name" value="PENTATRICOPEPTIDE REPEAT-CONTAINING PROTEIN 4, MITOCHONDRIAL-RELATED"/>
    <property type="match status" value="1"/>
</dbReference>
<keyword evidence="3" id="KW-1133">Transmembrane helix</keyword>
<dbReference type="Pfam" id="PF00173">
    <property type="entry name" value="Cyt-b5"/>
    <property type="match status" value="1"/>
</dbReference>
<evidence type="ECO:0000259" key="4">
    <source>
        <dbReference type="PROSITE" id="PS50255"/>
    </source>
</evidence>
<dbReference type="Proteomes" id="UP001642464">
    <property type="component" value="Unassembled WGS sequence"/>
</dbReference>
<dbReference type="NCBIfam" id="TIGR00756">
    <property type="entry name" value="PPR"/>
    <property type="match status" value="4"/>
</dbReference>
<dbReference type="InterPro" id="IPR033443">
    <property type="entry name" value="PROP1-like_PPR_dom"/>
</dbReference>
<evidence type="ECO:0000256" key="2">
    <source>
        <dbReference type="PROSITE-ProRule" id="PRU00708"/>
    </source>
</evidence>
<dbReference type="Gene3D" id="3.10.120.10">
    <property type="entry name" value="Cytochrome b5-like heme/steroid binding domain"/>
    <property type="match status" value="1"/>
</dbReference>
<feature type="non-terminal residue" evidence="5">
    <location>
        <position position="1378"/>
    </location>
</feature>
<dbReference type="InterPro" id="IPR009100">
    <property type="entry name" value="AcylCoA_DH/oxidase_NM_dom_sf"/>
</dbReference>
<dbReference type="InterPro" id="IPR036400">
    <property type="entry name" value="Cyt_B5-like_heme/steroid_sf"/>
</dbReference>
<dbReference type="InterPro" id="IPR037069">
    <property type="entry name" value="AcylCoA_DH/ox_N_sf"/>
</dbReference>
<evidence type="ECO:0000256" key="3">
    <source>
        <dbReference type="SAM" id="Phobius"/>
    </source>
</evidence>
<accession>A0ABP0R782</accession>
<name>A0ABP0R782_9DINO</name>
<dbReference type="PROSITE" id="PS51375">
    <property type="entry name" value="PPR"/>
    <property type="match status" value="4"/>
</dbReference>
<keyword evidence="1" id="KW-0677">Repeat</keyword>
<keyword evidence="3" id="KW-0472">Membrane</keyword>
<dbReference type="Pfam" id="PF17177">
    <property type="entry name" value="PPR_long"/>
    <property type="match status" value="1"/>
</dbReference>
<feature type="repeat" description="PPR" evidence="2">
    <location>
        <begin position="518"/>
        <end position="552"/>
    </location>
</feature>
<dbReference type="Gene3D" id="1.25.40.10">
    <property type="entry name" value="Tetratricopeptide repeat domain"/>
    <property type="match status" value="3"/>
</dbReference>
<dbReference type="Pfam" id="PF12717">
    <property type="entry name" value="Cnd1"/>
    <property type="match status" value="1"/>
</dbReference>
<evidence type="ECO:0000313" key="6">
    <source>
        <dbReference type="Proteomes" id="UP001642464"/>
    </source>
</evidence>
<feature type="repeat" description="PPR" evidence="2">
    <location>
        <begin position="447"/>
        <end position="481"/>
    </location>
</feature>
<dbReference type="InterPro" id="IPR011990">
    <property type="entry name" value="TPR-like_helical_dom_sf"/>
</dbReference>
<feature type="domain" description="Cytochrome b5 heme-binding" evidence="4">
    <location>
        <begin position="1109"/>
        <end position="1184"/>
    </location>
</feature>
<proteinExistence type="predicted"/>
<dbReference type="InterPro" id="IPR016024">
    <property type="entry name" value="ARM-type_fold"/>
</dbReference>
<dbReference type="EMBL" id="CAXAMM010040951">
    <property type="protein sequence ID" value="CAK9096417.1"/>
    <property type="molecule type" value="Genomic_DNA"/>
</dbReference>
<dbReference type="SUPFAM" id="SSF48371">
    <property type="entry name" value="ARM repeat"/>
    <property type="match status" value="1"/>
</dbReference>
<reference evidence="5 6" key="1">
    <citation type="submission" date="2024-02" db="EMBL/GenBank/DDBJ databases">
        <authorList>
            <person name="Chen Y."/>
            <person name="Shah S."/>
            <person name="Dougan E. K."/>
            <person name="Thang M."/>
            <person name="Chan C."/>
        </authorList>
    </citation>
    <scope>NUCLEOTIDE SEQUENCE [LARGE SCALE GENOMIC DNA]</scope>
</reference>
<evidence type="ECO:0000256" key="1">
    <source>
        <dbReference type="ARBA" id="ARBA00022737"/>
    </source>
</evidence>
<keyword evidence="3" id="KW-0812">Transmembrane</keyword>
<dbReference type="InterPro" id="IPR002553">
    <property type="entry name" value="Clathrin/coatomer_adapt-like_N"/>
</dbReference>
<organism evidence="5 6">
    <name type="scientific">Durusdinium trenchii</name>
    <dbReference type="NCBI Taxonomy" id="1381693"/>
    <lineage>
        <taxon>Eukaryota</taxon>
        <taxon>Sar</taxon>
        <taxon>Alveolata</taxon>
        <taxon>Dinophyceae</taxon>
        <taxon>Suessiales</taxon>
        <taxon>Symbiodiniaceae</taxon>
        <taxon>Durusdinium</taxon>
    </lineage>
</organism>
<dbReference type="Gene3D" id="1.25.10.10">
    <property type="entry name" value="Leucine-rich Repeat Variant"/>
    <property type="match status" value="1"/>
</dbReference>
<dbReference type="Pfam" id="PF01602">
    <property type="entry name" value="Adaptin_N"/>
    <property type="match status" value="1"/>
</dbReference>
<keyword evidence="6" id="KW-1185">Reference proteome</keyword>
<evidence type="ECO:0000313" key="5">
    <source>
        <dbReference type="EMBL" id="CAK9096417.1"/>
    </source>
</evidence>
<dbReference type="Pfam" id="PF13812">
    <property type="entry name" value="PPR_3"/>
    <property type="match status" value="1"/>
</dbReference>
<sequence length="1378" mass="152440">MIEALYMTWEILAAAKLEIGVFFLAALLHFLLFSNRAPVKLSSKAKLDVEKSEKNNEKTAEKTTIARALRPMLRSGTSKATFEAELRATLTKVPASERQKTLATALESLGRQVEPELLSAMRSVTGAVTELRLAEQLLRGYLSVRSRTDFEELLRDVEKAQTQKGELLPNGIAVLAVQFALAGENLEAALARLPGIAGEARTTNGSTKSNWELLDKVMTEFLPLIDDPHAIHVCFHRILDTLVKSDSTHAWEVLKRMEAAKVPPNNVTCSILLKGVHKEMKEDYLKKVMAVIDNRAVKEMDEVLLGSLYEACIRCGQVKKLLNYVQKLREESGLVTIRSAHTVGSIIRAHGVNEDLDGVWTTWNNMKSQGVVPSRITLGCMVEALASNNDADGAYEVIQEALADPQTANLVNAVTYSSVLKSFNHQKRFHRVWDVYDEMIRQKVEFSVTTYNALLDVCARSGEIARAEPLLKDMAQQGISPNIITYGTVIKAYCSANRLDQAFAVLSEMQANTDLHPDEVTYNTLLDGCARYGLFDRGLEVLADMRRAGVAPSNYTLSVIAKLANRSKKPKMAFEMVEDLRNEFGIKLNMHVYNNLIHAATCDNDMAKAQETFATMLGHRVRPDGRSYTLLLRFCVTRKSHVPAVALLRTAIGLQTDSLQTESLHPALCKVLMTSISWASAPLRGNSALQEEVIHDVLDFLSRNQSALRSDFCSLPQLTAEVQKAAPTQKGRETMYRPVKLGTATQTQFFKQSKEGYFEKKGEVHELRQLLRGEETGASAERDQQKKRDAIKKVIAYMTLGIDVSPLFSEMVMASATTDLVQKKMVYLYLVNYAESNSDLAILAINTLQKDCRDDDPMIRGLALRSLCSLSLANMVEYLQPAVQRALEDTGWKHVGFHQTDANLVQFNSRTPGDEPGETEGLGSVLETQGEGFEQVVGESVCLVNDNDAHVVSNTISALEEVLASEGGYMPSEEVITALLNRIMHFSEWGQCAILRLLTKYSVANEGEMFDIMNILDDLLKQSSSAVVLSVTKIFVDLTSNRPDIQQDVLQRLKAKTTGEEESARVLVHIHALLGRGPRTVEAQHLVRKCNSSCAPRSRSALASSGVAMASITREEVQKHNKADDAWIIVDGDVYDVTKFAGVHPGGTQILLEYAGKDATEDFYALHRLEVLDKYQRLKKGRLADAKGPPPKKAAEVMQEFSKVPFAEPTYLQGFKSPYFNETHIKLRQEARKFFCGETLEEALECEAKSTAPSKDMRKRMGELGLIAMVQGPGAHLKIPPKGLCGGVVKPEDFTYFHEMVVQEERCRTMCPGYEDGLDGAVSIGLPVLLKYGSEWMKNEVVPPIIMGEQTVVLSITEAFAGSDVAGLRTTAVLDASG</sequence>
<dbReference type="InterPro" id="IPR001199">
    <property type="entry name" value="Cyt_B5-like_heme/steroid-bd"/>
</dbReference>
<dbReference type="PROSITE" id="PS50255">
    <property type="entry name" value="CYTOCHROME_B5_2"/>
    <property type="match status" value="1"/>
</dbReference>
<dbReference type="PRINTS" id="PR00363">
    <property type="entry name" value="CYTOCHROMEB5"/>
</dbReference>
<dbReference type="InterPro" id="IPR011989">
    <property type="entry name" value="ARM-like"/>
</dbReference>
<dbReference type="Gene3D" id="1.10.540.10">
    <property type="entry name" value="Acyl-CoA dehydrogenase/oxidase, N-terminal domain"/>
    <property type="match status" value="1"/>
</dbReference>
<gene>
    <name evidence="5" type="ORF">SCF082_LOCUS45263</name>
</gene>
<dbReference type="SUPFAM" id="SSF56645">
    <property type="entry name" value="Acyl-CoA dehydrogenase NM domain-like"/>
    <property type="match status" value="1"/>
</dbReference>
<comment type="caution">
    <text evidence="5">The sequence shown here is derived from an EMBL/GenBank/DDBJ whole genome shotgun (WGS) entry which is preliminary data.</text>
</comment>
<feature type="repeat" description="PPR" evidence="2">
    <location>
        <begin position="482"/>
        <end position="512"/>
    </location>
</feature>
<dbReference type="InterPro" id="IPR002885">
    <property type="entry name" value="PPR_rpt"/>
</dbReference>
<dbReference type="SUPFAM" id="SSF55856">
    <property type="entry name" value="Cytochrome b5-like heme/steroid binding domain"/>
    <property type="match status" value="1"/>
</dbReference>
<feature type="transmembrane region" description="Helical" evidence="3">
    <location>
        <begin position="12"/>
        <end position="33"/>
    </location>
</feature>
<feature type="repeat" description="PPR" evidence="2">
    <location>
        <begin position="412"/>
        <end position="446"/>
    </location>
</feature>
<protein>
    <submittedName>
        <fullName evidence="5">Beta-adaptin-like protein A (At-bA-Ad) (At-betaA-Ad) (AP complex subunit beta-A) (Adaptor protein complex AP subunit beta-A) (Beta-adaptin A) (Clathrin assembly protein complex beta large chain A)</fullName>
    </submittedName>
</protein>
<dbReference type="Pfam" id="PF02771">
    <property type="entry name" value="Acyl-CoA_dh_N"/>
    <property type="match status" value="1"/>
</dbReference>
<dbReference type="InterPro" id="IPR032682">
    <property type="entry name" value="Cnd1_C"/>
</dbReference>
<dbReference type="SMART" id="SM01117">
    <property type="entry name" value="Cyt-b5"/>
    <property type="match status" value="1"/>
</dbReference>